<dbReference type="PANTHER" id="PTHR33169">
    <property type="entry name" value="PADR-FAMILY TRANSCRIPTIONAL REGULATOR"/>
    <property type="match status" value="1"/>
</dbReference>
<reference evidence="2 3" key="1">
    <citation type="journal article" date="2014" name="BMC Genomics">
        <title>Comparison of environmental and isolate Sulfobacillus genomes reveals diverse carbon, sulfur, nitrogen, and hydrogen metabolisms.</title>
        <authorList>
            <person name="Justice N.B."/>
            <person name="Norman A."/>
            <person name="Brown C.T."/>
            <person name="Singh A."/>
            <person name="Thomas B.C."/>
            <person name="Banfield J.F."/>
        </authorList>
    </citation>
    <scope>NUCLEOTIDE SEQUENCE [LARGE SCALE GENOMIC DNA]</scope>
    <source>
        <strain evidence="2">AMDSBA4</strain>
    </source>
</reference>
<dbReference type="AlphaFoldDB" id="A0A2T2XH58"/>
<evidence type="ECO:0000313" key="2">
    <source>
        <dbReference type="EMBL" id="PSR33833.1"/>
    </source>
</evidence>
<dbReference type="EMBL" id="PXYW01000016">
    <property type="protein sequence ID" value="PSR33833.1"/>
    <property type="molecule type" value="Genomic_DNA"/>
</dbReference>
<dbReference type="Pfam" id="PF03551">
    <property type="entry name" value="PadR"/>
    <property type="match status" value="1"/>
</dbReference>
<dbReference type="Proteomes" id="UP000242972">
    <property type="component" value="Unassembled WGS sequence"/>
</dbReference>
<dbReference type="Gene3D" id="1.10.10.10">
    <property type="entry name" value="Winged helix-like DNA-binding domain superfamily/Winged helix DNA-binding domain"/>
    <property type="match status" value="1"/>
</dbReference>
<name>A0A2T2XH58_9FIRM</name>
<protein>
    <submittedName>
        <fullName evidence="2">PadR family transcriptional regulator</fullName>
    </submittedName>
</protein>
<feature type="domain" description="Transcription regulator PadR N-terminal" evidence="1">
    <location>
        <begin position="14"/>
        <end position="87"/>
    </location>
</feature>
<dbReference type="InterPro" id="IPR005149">
    <property type="entry name" value="Tscrpt_reg_PadR_N"/>
</dbReference>
<organism evidence="2 3">
    <name type="scientific">Sulfobacillus benefaciens</name>
    <dbReference type="NCBI Taxonomy" id="453960"/>
    <lineage>
        <taxon>Bacteria</taxon>
        <taxon>Bacillati</taxon>
        <taxon>Bacillota</taxon>
        <taxon>Clostridia</taxon>
        <taxon>Eubacteriales</taxon>
        <taxon>Clostridiales Family XVII. Incertae Sedis</taxon>
        <taxon>Sulfobacillus</taxon>
    </lineage>
</organism>
<dbReference type="InterPro" id="IPR036388">
    <property type="entry name" value="WH-like_DNA-bd_sf"/>
</dbReference>
<sequence length="118" mass="13450">MVDTILPSIPRLLVLRSLADQSRHGYAIARWVENASNGVLTLKEGTLYPLLHLMEREGLLESAWVKTEGARPAKWYRLTPKGLDRLRTDYQEWAERAPKIDQILAHRGGMPDAYGRLV</sequence>
<evidence type="ECO:0000259" key="1">
    <source>
        <dbReference type="Pfam" id="PF03551"/>
    </source>
</evidence>
<accession>A0A2T2XH58</accession>
<comment type="caution">
    <text evidence="2">The sequence shown here is derived from an EMBL/GenBank/DDBJ whole genome shotgun (WGS) entry which is preliminary data.</text>
</comment>
<gene>
    <name evidence="2" type="ORF">C7B46_08280</name>
</gene>
<dbReference type="PANTHER" id="PTHR33169:SF14">
    <property type="entry name" value="TRANSCRIPTIONAL REGULATOR RV3488"/>
    <property type="match status" value="1"/>
</dbReference>
<proteinExistence type="predicted"/>
<evidence type="ECO:0000313" key="3">
    <source>
        <dbReference type="Proteomes" id="UP000242972"/>
    </source>
</evidence>
<dbReference type="InterPro" id="IPR036390">
    <property type="entry name" value="WH_DNA-bd_sf"/>
</dbReference>
<dbReference type="SUPFAM" id="SSF46785">
    <property type="entry name" value="Winged helix' DNA-binding domain"/>
    <property type="match status" value="1"/>
</dbReference>
<dbReference type="InterPro" id="IPR052509">
    <property type="entry name" value="Metal_resp_DNA-bind_regulator"/>
</dbReference>